<feature type="domain" description="SusD-like N-terminal" evidence="7">
    <location>
        <begin position="113"/>
        <end position="203"/>
    </location>
</feature>
<gene>
    <name evidence="8" type="ORF">D3H65_09000</name>
</gene>
<keyword evidence="4" id="KW-0472">Membrane</keyword>
<name>A0A3B7MI45_9BACT</name>
<evidence type="ECO:0000256" key="2">
    <source>
        <dbReference type="ARBA" id="ARBA00006275"/>
    </source>
</evidence>
<dbReference type="PROSITE" id="PS51257">
    <property type="entry name" value="PROKAR_LIPOPROTEIN"/>
    <property type="match status" value="1"/>
</dbReference>
<accession>A0A3B7MI45</accession>
<evidence type="ECO:0000313" key="8">
    <source>
        <dbReference type="EMBL" id="AXY74104.1"/>
    </source>
</evidence>
<dbReference type="OrthoDB" id="5694214at2"/>
<dbReference type="KEGG" id="pseg:D3H65_09000"/>
<dbReference type="RefSeq" id="WP_119049991.1">
    <property type="nucleotide sequence ID" value="NZ_CP032157.1"/>
</dbReference>
<evidence type="ECO:0000259" key="6">
    <source>
        <dbReference type="Pfam" id="PF07980"/>
    </source>
</evidence>
<keyword evidence="3" id="KW-0732">Signal</keyword>
<dbReference type="InterPro" id="IPR011990">
    <property type="entry name" value="TPR-like_helical_dom_sf"/>
</dbReference>
<dbReference type="Pfam" id="PF14322">
    <property type="entry name" value="SusD-like_3"/>
    <property type="match status" value="1"/>
</dbReference>
<evidence type="ECO:0000313" key="9">
    <source>
        <dbReference type="Proteomes" id="UP000263900"/>
    </source>
</evidence>
<sequence length="595" mass="67399">MRPVKTYILYGCIIAGTLGLYSCDKDLDNQQKVSLDDNTQWATESNADIFLNDVYDQLPDIYAQPENLDNFTDDNDAGFYYNSWKYKDGNLDPASTNYALFGGGATGVQTVSRYNWPALYTSIRKCNTFIQQVRVHKTNYAEAWANKRIDEARFNRAFHYSILFLHWGGVPIILDPQVRADTANLFVKRSTYAETLDFLTKTLDTILNNKYLAVKYNKGNPDAGRATLGAALMLKAYLQLVAASPTYNSATYVGGADPNKIAGFGNADVTRWATAAGSFKKFIDDWGGGKPYGLFAEDSTLWYEDNEYNTEVIWDRQYVANVKGSNYEQYGGPVYVLGSYYTWGNYNPTQELVDQFFMANGKPITDPSSGYDPQHPYVGRERRFYKWIVYDGAPYKMDWMSAQDTVYTRIDKVRPSPNQIDFASTDVSNTAYYFKKKLNPRNRPATGLSGANYIYFRYAEVLLGYAEAQNEAVGPDASVYAAMNAVRARVNLPDLPGALSQSQMRDAIRQERRVELCFENKRFQDIIRWKIADQVLTVDLHGMKIENTKADNSGTWVYTPVGLNHPHAFKLKQYMHPIPQSALAQNPKLVQTPGY</sequence>
<evidence type="ECO:0000256" key="4">
    <source>
        <dbReference type="ARBA" id="ARBA00023136"/>
    </source>
</evidence>
<dbReference type="GO" id="GO:0009279">
    <property type="term" value="C:cell outer membrane"/>
    <property type="evidence" value="ECO:0007669"/>
    <property type="project" value="UniProtKB-SubCell"/>
</dbReference>
<evidence type="ECO:0000256" key="3">
    <source>
        <dbReference type="ARBA" id="ARBA00022729"/>
    </source>
</evidence>
<evidence type="ECO:0000256" key="5">
    <source>
        <dbReference type="ARBA" id="ARBA00023237"/>
    </source>
</evidence>
<dbReference type="SUPFAM" id="SSF48452">
    <property type="entry name" value="TPR-like"/>
    <property type="match status" value="1"/>
</dbReference>
<feature type="domain" description="RagB/SusD" evidence="6">
    <location>
        <begin position="310"/>
        <end position="595"/>
    </location>
</feature>
<keyword evidence="9" id="KW-1185">Reference proteome</keyword>
<comment type="similarity">
    <text evidence="2">Belongs to the SusD family.</text>
</comment>
<evidence type="ECO:0000256" key="1">
    <source>
        <dbReference type="ARBA" id="ARBA00004442"/>
    </source>
</evidence>
<dbReference type="EMBL" id="CP032157">
    <property type="protein sequence ID" value="AXY74104.1"/>
    <property type="molecule type" value="Genomic_DNA"/>
</dbReference>
<dbReference type="InterPro" id="IPR033985">
    <property type="entry name" value="SusD-like_N"/>
</dbReference>
<dbReference type="AlphaFoldDB" id="A0A3B7MI45"/>
<dbReference type="InterPro" id="IPR012944">
    <property type="entry name" value="SusD_RagB_dom"/>
</dbReference>
<keyword evidence="5" id="KW-0998">Cell outer membrane</keyword>
<protein>
    <submittedName>
        <fullName evidence="8">RagB/SusD family nutrient uptake outer membrane protein</fullName>
    </submittedName>
</protein>
<dbReference type="Proteomes" id="UP000263900">
    <property type="component" value="Chromosome"/>
</dbReference>
<comment type="subcellular location">
    <subcellularLocation>
        <location evidence="1">Cell outer membrane</location>
    </subcellularLocation>
</comment>
<dbReference type="Pfam" id="PF07980">
    <property type="entry name" value="SusD_RagB"/>
    <property type="match status" value="1"/>
</dbReference>
<reference evidence="8 9" key="1">
    <citation type="submission" date="2018-09" db="EMBL/GenBank/DDBJ databases">
        <title>Genome sequencing of strain 6GH32-13.</title>
        <authorList>
            <person name="Weon H.-Y."/>
            <person name="Heo J."/>
            <person name="Kwon S.-W."/>
        </authorList>
    </citation>
    <scope>NUCLEOTIDE SEQUENCE [LARGE SCALE GENOMIC DNA]</scope>
    <source>
        <strain evidence="8 9">5GH32-13</strain>
    </source>
</reference>
<organism evidence="8 9">
    <name type="scientific">Paraflavitalea soli</name>
    <dbReference type="NCBI Taxonomy" id="2315862"/>
    <lineage>
        <taxon>Bacteria</taxon>
        <taxon>Pseudomonadati</taxon>
        <taxon>Bacteroidota</taxon>
        <taxon>Chitinophagia</taxon>
        <taxon>Chitinophagales</taxon>
        <taxon>Chitinophagaceae</taxon>
        <taxon>Paraflavitalea</taxon>
    </lineage>
</organism>
<dbReference type="Gene3D" id="1.25.40.390">
    <property type="match status" value="1"/>
</dbReference>
<proteinExistence type="inferred from homology"/>
<evidence type="ECO:0000259" key="7">
    <source>
        <dbReference type="Pfam" id="PF14322"/>
    </source>
</evidence>